<accession>A0A9D0ZLQ7</accession>
<keyword evidence="5" id="KW-0378">Hydrolase</keyword>
<comment type="caution">
    <text evidence="9">The sequence shown here is derived from an EMBL/GenBank/DDBJ whole genome shotgun (WGS) entry which is preliminary data.</text>
</comment>
<dbReference type="InterPro" id="IPR023367">
    <property type="entry name" value="Peptidase_M42_dom2"/>
</dbReference>
<dbReference type="GO" id="GO:0046872">
    <property type="term" value="F:metal ion binding"/>
    <property type="evidence" value="ECO:0007669"/>
    <property type="project" value="UniProtKB-UniRule"/>
</dbReference>
<comment type="similarity">
    <text evidence="1 6">Belongs to the peptidase M42 family.</text>
</comment>
<dbReference type="PANTHER" id="PTHR32481:SF0">
    <property type="entry name" value="AMINOPEPTIDASE YPDE-RELATED"/>
    <property type="match status" value="1"/>
</dbReference>
<evidence type="ECO:0000313" key="10">
    <source>
        <dbReference type="Proteomes" id="UP000824260"/>
    </source>
</evidence>
<feature type="binding site" evidence="8">
    <location>
        <position position="198"/>
    </location>
    <ligand>
        <name>Zn(2+)</name>
        <dbReference type="ChEBI" id="CHEBI:29105"/>
        <label>2</label>
    </ligand>
</feature>
<evidence type="ECO:0000256" key="1">
    <source>
        <dbReference type="ARBA" id="ARBA00006272"/>
    </source>
</evidence>
<feature type="binding site" evidence="8">
    <location>
        <position position="63"/>
    </location>
    <ligand>
        <name>Zn(2+)</name>
        <dbReference type="ChEBI" id="CHEBI:29105"/>
        <label>1</label>
    </ligand>
</feature>
<gene>
    <name evidence="9" type="ORF">IAA52_07050</name>
</gene>
<dbReference type="EMBL" id="DVFZ01000070">
    <property type="protein sequence ID" value="HIQ82845.1"/>
    <property type="molecule type" value="Genomic_DNA"/>
</dbReference>
<evidence type="ECO:0000256" key="2">
    <source>
        <dbReference type="ARBA" id="ARBA00022438"/>
    </source>
</evidence>
<feature type="binding site" evidence="8">
    <location>
        <position position="306"/>
    </location>
    <ligand>
        <name>Zn(2+)</name>
        <dbReference type="ChEBI" id="CHEBI:29105"/>
        <label>2</label>
    </ligand>
</feature>
<feature type="binding site" evidence="8">
    <location>
        <position position="167"/>
    </location>
    <ligand>
        <name>Zn(2+)</name>
        <dbReference type="ChEBI" id="CHEBI:29105"/>
        <label>2</label>
    </ligand>
</feature>
<reference evidence="9" key="1">
    <citation type="submission" date="2020-10" db="EMBL/GenBank/DDBJ databases">
        <authorList>
            <person name="Gilroy R."/>
        </authorList>
    </citation>
    <scope>NUCLEOTIDE SEQUENCE</scope>
    <source>
        <strain evidence="9">ChiSjej6B24-2974</strain>
    </source>
</reference>
<keyword evidence="2" id="KW-0031">Aminopeptidase</keyword>
<evidence type="ECO:0000256" key="7">
    <source>
        <dbReference type="PIRSR" id="PIRSR001123-1"/>
    </source>
</evidence>
<evidence type="ECO:0000256" key="6">
    <source>
        <dbReference type="PIRNR" id="PIRNR001123"/>
    </source>
</evidence>
<dbReference type="AlphaFoldDB" id="A0A9D0ZLQ7"/>
<evidence type="ECO:0000256" key="4">
    <source>
        <dbReference type="ARBA" id="ARBA00022723"/>
    </source>
</evidence>
<reference evidence="9" key="2">
    <citation type="journal article" date="2021" name="PeerJ">
        <title>Extensive microbial diversity within the chicken gut microbiome revealed by metagenomics and culture.</title>
        <authorList>
            <person name="Gilroy R."/>
            <person name="Ravi A."/>
            <person name="Getino M."/>
            <person name="Pursley I."/>
            <person name="Horton D.L."/>
            <person name="Alikhan N.F."/>
            <person name="Baker D."/>
            <person name="Gharbi K."/>
            <person name="Hall N."/>
            <person name="Watson M."/>
            <person name="Adriaenssens E.M."/>
            <person name="Foster-Nyarko E."/>
            <person name="Jarju S."/>
            <person name="Secka A."/>
            <person name="Antonio M."/>
            <person name="Oren A."/>
            <person name="Chaudhuri R.R."/>
            <person name="La Ragione R."/>
            <person name="Hildebrand F."/>
            <person name="Pallen M.J."/>
        </authorList>
    </citation>
    <scope>NUCLEOTIDE SEQUENCE</scope>
    <source>
        <strain evidence="9">ChiSjej6B24-2974</strain>
    </source>
</reference>
<evidence type="ECO:0000256" key="8">
    <source>
        <dbReference type="PIRSR" id="PIRSR001123-2"/>
    </source>
</evidence>
<dbReference type="GO" id="GO:0006508">
    <property type="term" value="P:proteolysis"/>
    <property type="evidence" value="ECO:0007669"/>
    <property type="project" value="UniProtKB-KW"/>
</dbReference>
<keyword evidence="3" id="KW-0645">Protease</keyword>
<protein>
    <submittedName>
        <fullName evidence="9">M20/M25/M40 family metallo-hydrolase</fullName>
    </submittedName>
</protein>
<dbReference type="GO" id="GO:0004177">
    <property type="term" value="F:aminopeptidase activity"/>
    <property type="evidence" value="ECO:0007669"/>
    <property type="project" value="UniProtKB-UniRule"/>
</dbReference>
<dbReference type="InterPro" id="IPR008007">
    <property type="entry name" value="Peptidase_M42"/>
</dbReference>
<dbReference type="Gene3D" id="3.40.630.10">
    <property type="entry name" value="Zn peptidases"/>
    <property type="match status" value="1"/>
</dbReference>
<dbReference type="SUPFAM" id="SSF53187">
    <property type="entry name" value="Zn-dependent exopeptidases"/>
    <property type="match status" value="1"/>
</dbReference>
<sequence length="333" mass="34746">MKQTLFSLLNTYGGTGREDAIRETIAEMARPYCDEMRTDALGNLICIRRAAGEGGRRIMVSAHMDHIGFVVLDADKHGFLRVHNAGGISKRASINRHVVFANGVNGVVSNETESFSADDGKMSNLFIDIGAKDREDALSMVSLGDVAVYAPDAFELANGMVAAPAMDDRVGCAIALEAMKALGTCANEVAFVFSVQEELGLRGARTAAYAVDPQIGVALDVTLCGDTPKGPKIAVKAGEGPCVKVRDSSLVCAPRVVAGLEKAAARAGVKTQREVLSAGGNDAGAIQTTRAGVLAGTISIACRYVHSACETVSLADCEGAAKVLAEFLRDPGV</sequence>
<keyword evidence="4 8" id="KW-0479">Metal-binding</keyword>
<evidence type="ECO:0000313" key="9">
    <source>
        <dbReference type="EMBL" id="HIQ82845.1"/>
    </source>
</evidence>
<organism evidence="9 10">
    <name type="scientific">Candidatus Pullichristensenella stercorigallinarum</name>
    <dbReference type="NCBI Taxonomy" id="2840909"/>
    <lineage>
        <taxon>Bacteria</taxon>
        <taxon>Bacillati</taxon>
        <taxon>Bacillota</taxon>
        <taxon>Clostridia</taxon>
        <taxon>Candidatus Pullichristensenella</taxon>
    </lineage>
</organism>
<evidence type="ECO:0000256" key="5">
    <source>
        <dbReference type="ARBA" id="ARBA00022801"/>
    </source>
</evidence>
<dbReference type="Proteomes" id="UP000824260">
    <property type="component" value="Unassembled WGS sequence"/>
</dbReference>
<dbReference type="InterPro" id="IPR051464">
    <property type="entry name" value="Peptidase_M42_aminopept"/>
</dbReference>
<feature type="binding site" evidence="8">
    <location>
        <position position="167"/>
    </location>
    <ligand>
        <name>Zn(2+)</name>
        <dbReference type="ChEBI" id="CHEBI:29105"/>
        <label>1</label>
    </ligand>
</feature>
<dbReference type="Pfam" id="PF05343">
    <property type="entry name" value="Peptidase_M42"/>
    <property type="match status" value="1"/>
</dbReference>
<dbReference type="SUPFAM" id="SSF101821">
    <property type="entry name" value="Aminopeptidase/glucanase lid domain"/>
    <property type="match status" value="1"/>
</dbReference>
<dbReference type="Gene3D" id="2.40.30.40">
    <property type="entry name" value="Peptidase M42, domain 2"/>
    <property type="match status" value="1"/>
</dbReference>
<name>A0A9D0ZLQ7_9FIRM</name>
<dbReference type="PANTHER" id="PTHR32481">
    <property type="entry name" value="AMINOPEPTIDASE"/>
    <property type="match status" value="1"/>
</dbReference>
<comment type="cofactor">
    <cofactor evidence="8">
        <name>a divalent metal cation</name>
        <dbReference type="ChEBI" id="CHEBI:60240"/>
    </cofactor>
    <text evidence="8">Binds 2 divalent metal cations per subunit.</text>
</comment>
<feature type="active site" description="Proton acceptor" evidence="7">
    <location>
        <position position="197"/>
    </location>
</feature>
<proteinExistence type="inferred from homology"/>
<feature type="binding site" evidence="8">
    <location>
        <position position="220"/>
    </location>
    <ligand>
        <name>Zn(2+)</name>
        <dbReference type="ChEBI" id="CHEBI:29105"/>
        <label>1</label>
    </ligand>
</feature>
<evidence type="ECO:0000256" key="3">
    <source>
        <dbReference type="ARBA" id="ARBA00022670"/>
    </source>
</evidence>
<dbReference type="PIRSF" id="PIRSF001123">
    <property type="entry name" value="PepA_GA"/>
    <property type="match status" value="1"/>
</dbReference>